<dbReference type="GO" id="GO:0071008">
    <property type="term" value="C:U2-type post-mRNA release spliceosomal complex"/>
    <property type="evidence" value="ECO:0007669"/>
    <property type="project" value="InterPro"/>
</dbReference>
<feature type="compositionally biased region" description="Acidic residues" evidence="4">
    <location>
        <begin position="238"/>
        <end position="249"/>
    </location>
</feature>
<dbReference type="GO" id="GO:0000390">
    <property type="term" value="P:spliceosomal complex disassembly"/>
    <property type="evidence" value="ECO:0007669"/>
    <property type="project" value="InterPro"/>
</dbReference>
<dbReference type="RefSeq" id="XP_052942739.1">
    <property type="nucleotide sequence ID" value="XM_053086164.1"/>
</dbReference>
<dbReference type="PANTHER" id="PTHR12214">
    <property type="entry name" value="GC-RICH SEQUENCE DNA-BINDING FACTOR"/>
    <property type="match status" value="1"/>
</dbReference>
<reference evidence="5" key="1">
    <citation type="journal article" date="2022" name="G3 (Bethesda)">
        <title>High quality genome of the basidiomycete yeast Dioszegia hungarica PDD-24b-2 isolated from cloud water.</title>
        <authorList>
            <person name="Jarrige D."/>
            <person name="Haridas S."/>
            <person name="Bleykasten-Grosshans C."/>
            <person name="Joly M."/>
            <person name="Nadalig T."/>
            <person name="Sancelme M."/>
            <person name="Vuilleumier S."/>
            <person name="Grigoriev I.V."/>
            <person name="Amato P."/>
            <person name="Bringel F."/>
        </authorList>
    </citation>
    <scope>NUCLEOTIDE SEQUENCE</scope>
    <source>
        <strain evidence="5">PDD-24b-2</strain>
    </source>
</reference>
<feature type="coiled-coil region" evidence="3">
    <location>
        <begin position="353"/>
        <end position="387"/>
    </location>
</feature>
<dbReference type="InterPro" id="IPR028211">
    <property type="entry name" value="Ntr2"/>
</dbReference>
<feature type="compositionally biased region" description="Low complexity" evidence="4">
    <location>
        <begin position="108"/>
        <end position="121"/>
    </location>
</feature>
<feature type="compositionally biased region" description="Basic residues" evidence="4">
    <location>
        <begin position="1"/>
        <end position="12"/>
    </location>
</feature>
<feature type="region of interest" description="Disordered" evidence="4">
    <location>
        <begin position="455"/>
        <end position="522"/>
    </location>
</feature>
<evidence type="ECO:0000256" key="4">
    <source>
        <dbReference type="SAM" id="MobiDB-lite"/>
    </source>
</evidence>
<dbReference type="PANTHER" id="PTHR12214:SF0">
    <property type="entry name" value="LD29489P"/>
    <property type="match status" value="1"/>
</dbReference>
<dbReference type="EMBL" id="JAKWFO010000013">
    <property type="protein sequence ID" value="KAI9632962.1"/>
    <property type="molecule type" value="Genomic_DNA"/>
</dbReference>
<feature type="region of interest" description="Disordered" evidence="4">
    <location>
        <begin position="279"/>
        <end position="333"/>
    </location>
</feature>
<proteinExistence type="predicted"/>
<keyword evidence="6" id="KW-1185">Reference proteome</keyword>
<keyword evidence="3" id="KW-0175">Coiled coil</keyword>
<gene>
    <name evidence="5" type="ORF">MKK02DRAFT_19844</name>
</gene>
<feature type="region of interest" description="Disordered" evidence="4">
    <location>
        <begin position="222"/>
        <end position="253"/>
    </location>
</feature>
<sequence>MFNKRVKSRPSLRARDSDVETSAGSPLAKSVVTAYPAGEDEDESSGSGSVLERKKAQKKDKRLSGVKSGGTRLSFGGDGDEGEGFKPKKSLLSQSIKLPPQSPAFDDSPGAPSLSSSYSREYLSELKASTPTRAPRSAADNEGGDDAGNGEGDEEDGTGLSRMARSKYASSFVEDTTAGIPDAAAVASARMKRQAKVEAAKHGGDEMGEDYIALGGGKLIVHDGRAEGPHPGSRLMREEDEGEEGDEDLAGFTEVNDRLYIGKKQTKAASRRERGEIGEMIADFEADEESDEETREWEMAQARRAGKYDDGSNGMPAKKAYVPNPIPTARPLPSISSVQTRLAQAVAELKITKSENEHTVEVASAELASLEEQERDLRREVERVEGKREWVEEFRGWVEMLGGFLEEKFPKLEAIESDSLLHLRERAEMVEKRLNADDSDDLALFLGIPPAAKDEVEEVDEMGRSRRDFEAGPSSGIRIGRRADRERRRARRRERRDPAQSSADEDGFSTDSTLAEGDAEDYGQAQSRLGRRVVALLDDVKAEDFRDPEKGLAVRFGGWRARYGEEYTGAFGGLSMCQAWAFWARGEMVGWEPMRASSSIEGFRWFTALHTYSHPRLAAGGDDEMDLDDEPPLGPDGDLNAQMVNDAVVPLLTKSFENGAYDPYSGAQTRRAIDLMEVVEELAGKDSRKFTALLRSALLSINTHILHLSSTISASSAPLATPAPAFNPASRTALQRYVRRRLKLLRNILLWRSIAPEEVRALVARLGREVFRPVLMRGWSGGGAEMAEKVIQASGGLLPADIVAFLQRAP</sequence>
<feature type="compositionally biased region" description="Basic and acidic residues" evidence="4">
    <location>
        <begin position="461"/>
        <end position="470"/>
    </location>
</feature>
<dbReference type="GeneID" id="77725365"/>
<dbReference type="Proteomes" id="UP001164286">
    <property type="component" value="Unassembled WGS sequence"/>
</dbReference>
<evidence type="ECO:0000256" key="3">
    <source>
        <dbReference type="SAM" id="Coils"/>
    </source>
</evidence>
<evidence type="ECO:0000256" key="1">
    <source>
        <dbReference type="ARBA" id="ARBA00004123"/>
    </source>
</evidence>
<dbReference type="AlphaFoldDB" id="A0AA38H2W6"/>
<evidence type="ECO:0000313" key="6">
    <source>
        <dbReference type="Proteomes" id="UP001164286"/>
    </source>
</evidence>
<comment type="caution">
    <text evidence="5">The sequence shown here is derived from an EMBL/GenBank/DDBJ whole genome shotgun (WGS) entry which is preliminary data.</text>
</comment>
<feature type="compositionally biased region" description="Acidic residues" evidence="4">
    <location>
        <begin position="282"/>
        <end position="295"/>
    </location>
</feature>
<accession>A0AA38H2W6</accession>
<name>A0AA38H2W6_9TREE</name>
<evidence type="ECO:0000313" key="5">
    <source>
        <dbReference type="EMBL" id="KAI9632962.1"/>
    </source>
</evidence>
<evidence type="ECO:0000256" key="2">
    <source>
        <dbReference type="ARBA" id="ARBA00023242"/>
    </source>
</evidence>
<dbReference type="Pfam" id="PF15458">
    <property type="entry name" value="NTR2"/>
    <property type="match status" value="1"/>
</dbReference>
<dbReference type="GO" id="GO:0003677">
    <property type="term" value="F:DNA binding"/>
    <property type="evidence" value="ECO:0007669"/>
    <property type="project" value="InterPro"/>
</dbReference>
<feature type="region of interest" description="Disordered" evidence="4">
    <location>
        <begin position="1"/>
        <end position="163"/>
    </location>
</feature>
<organism evidence="5 6">
    <name type="scientific">Dioszegia hungarica</name>
    <dbReference type="NCBI Taxonomy" id="4972"/>
    <lineage>
        <taxon>Eukaryota</taxon>
        <taxon>Fungi</taxon>
        <taxon>Dikarya</taxon>
        <taxon>Basidiomycota</taxon>
        <taxon>Agaricomycotina</taxon>
        <taxon>Tremellomycetes</taxon>
        <taxon>Tremellales</taxon>
        <taxon>Bulleribasidiaceae</taxon>
        <taxon>Dioszegia</taxon>
    </lineage>
</organism>
<protein>
    <submittedName>
        <fullName evidence="5">Nineteen complex-related protein 2-domain-containing protein</fullName>
    </submittedName>
</protein>
<keyword evidence="2" id="KW-0539">Nucleus</keyword>
<comment type="subcellular location">
    <subcellularLocation>
        <location evidence="1">Nucleus</location>
    </subcellularLocation>
</comment>
<dbReference type="InterPro" id="IPR012890">
    <property type="entry name" value="GCFC2-like"/>
</dbReference>